<feature type="transmembrane region" description="Helical" evidence="11">
    <location>
        <begin position="49"/>
        <end position="68"/>
    </location>
</feature>
<comment type="pathway">
    <text evidence="2">Cell wall biogenesis; lipoteichoic acid biosynthesis.</text>
</comment>
<evidence type="ECO:0000256" key="2">
    <source>
        <dbReference type="ARBA" id="ARBA00004936"/>
    </source>
</evidence>
<evidence type="ECO:0000256" key="1">
    <source>
        <dbReference type="ARBA" id="ARBA00004651"/>
    </source>
</evidence>
<evidence type="ECO:0000256" key="5">
    <source>
        <dbReference type="ARBA" id="ARBA00022692"/>
    </source>
</evidence>
<dbReference type="InterPro" id="IPR017850">
    <property type="entry name" value="Alkaline_phosphatase_core_sf"/>
</dbReference>
<proteinExistence type="inferred from homology"/>
<keyword evidence="9" id="KW-0464">Manganese</keyword>
<feature type="binding site" evidence="10">
    <location>
        <position position="481"/>
    </location>
    <ligand>
        <name>Mn(2+)</name>
        <dbReference type="ChEBI" id="CHEBI:29035"/>
    </ligand>
</feature>
<dbReference type="Gene3D" id="3.40.720.10">
    <property type="entry name" value="Alkaline Phosphatase, subunit A"/>
    <property type="match status" value="1"/>
</dbReference>
<reference evidence="13" key="1">
    <citation type="submission" date="2013-03" db="EMBL/GenBank/DDBJ databases">
        <title>Draft genome sequence of the hydrogen-ethanol-producing anaerobic alkalithermophilic Caloramator celere.</title>
        <authorList>
            <person name="Ciranna A."/>
            <person name="Larjo A."/>
            <person name="Kivisto A."/>
            <person name="Santala V."/>
            <person name="Roos C."/>
            <person name="Karp M."/>
        </authorList>
    </citation>
    <scope>NUCLEOTIDE SEQUENCE [LARGE SCALE GENOMIC DNA]</scope>
    <source>
        <strain evidence="13">DSM 8682</strain>
    </source>
</reference>
<dbReference type="InterPro" id="IPR012160">
    <property type="entry name" value="LtaS-like"/>
</dbReference>
<dbReference type="GO" id="GO:0046872">
    <property type="term" value="F:metal ion binding"/>
    <property type="evidence" value="ECO:0007669"/>
    <property type="project" value="UniProtKB-KW"/>
</dbReference>
<feature type="transmembrane region" description="Helical" evidence="11">
    <location>
        <begin position="77"/>
        <end position="94"/>
    </location>
</feature>
<dbReference type="PANTHER" id="PTHR47371">
    <property type="entry name" value="LIPOTEICHOIC ACID SYNTHASE"/>
    <property type="match status" value="1"/>
</dbReference>
<feature type="binding site" evidence="10">
    <location>
        <position position="480"/>
    </location>
    <ligand>
        <name>Mn(2+)</name>
        <dbReference type="ChEBI" id="CHEBI:29035"/>
    </ligand>
</feature>
<dbReference type="Proteomes" id="UP000014923">
    <property type="component" value="Unassembled WGS sequence"/>
</dbReference>
<keyword evidence="9" id="KW-0479">Metal-binding</keyword>
<evidence type="ECO:0000256" key="10">
    <source>
        <dbReference type="PIRSR" id="PIRSR005091-3"/>
    </source>
</evidence>
<dbReference type="Pfam" id="PF00884">
    <property type="entry name" value="Sulfatase"/>
    <property type="match status" value="1"/>
</dbReference>
<comment type="caution">
    <text evidence="13">The sequence shown here is derived from an EMBL/GenBank/DDBJ whole genome shotgun (WGS) entry which is preliminary data.</text>
</comment>
<dbReference type="RefSeq" id="WP_018662437.1">
    <property type="nucleotide sequence ID" value="NZ_HF952018.1"/>
</dbReference>
<protein>
    <submittedName>
        <fullName evidence="13">Lipoteichoic acid synthase LtaS Type IVa</fullName>
    </submittedName>
</protein>
<dbReference type="AlphaFoldDB" id="R7RQ99"/>
<keyword evidence="14" id="KW-1185">Reference proteome</keyword>
<dbReference type="InterPro" id="IPR050448">
    <property type="entry name" value="OpgB/LTA_synthase_biosynth"/>
</dbReference>
<sequence length="628" mass="72621">MDKIKNGVDDMIKKSLFREIDIFAFIFIIFTKLVLFNYILNLLDDKIKYLVFGCFGSALLISSIFSFVKQSKRVKGLIISNFIISLIIFIDVVYNRYFCDVTSVALVKQARLAAEVKSSVTALLKPYDLLIFIDIVIIYVLYKKFRHLLSDVKPKFSLRVVKFASILSLGLIFSITSVKALEKEQPGITKTMYDKKYVVRRIGSVNFHAFDFYRYITSNVLKKQKISQDEINEINKFLEQKNLSKDVKYFGSMKGKNLIVVQLEAFQGFLLNKKINGQEITPNLNKLAKESLVLDNCFYQTAFGGTSDAEFLLNNSLIPIREGAVYYQYAGNKFEALPDKMKEIGYFTAVMHANRPGFWNRVNMYKSLGFDVYENENNFIIDETQGLGLSDKSFFKQAVEKMKKYEKPFYTFLITLSSHYPYKDYQNKINNIINAGEFEGTIIGDYIKSAKYTDEAIGEFIELLKKEGLWDNSVVLFYGDHYAIPYDQKDVMGKLLYGRDKITDIEWQEAQKIVAMIHFPNNEFKGHVTSVTGQYDFYPTLANLFGIEVKYVLGRDILNTDEGFVVLRNGTWITNEIAYLNFVDKIIDRRTGKELNKEEYLNYFETAYKILKTSDSIIEHDLIKMLNP</sequence>
<dbReference type="Gene3D" id="3.30.1120.170">
    <property type="match status" value="1"/>
</dbReference>
<gene>
    <name evidence="13" type="ORF">TCEL_00443</name>
</gene>
<evidence type="ECO:0000256" key="9">
    <source>
        <dbReference type="PIRSR" id="PIRSR005091-2"/>
    </source>
</evidence>
<feature type="active site" evidence="8">
    <location>
        <position position="306"/>
    </location>
</feature>
<name>R7RQ99_9CLOT</name>
<dbReference type="PANTHER" id="PTHR47371:SF3">
    <property type="entry name" value="PHOSPHOGLYCEROL TRANSFERASE I"/>
    <property type="match status" value="1"/>
</dbReference>
<evidence type="ECO:0000256" key="6">
    <source>
        <dbReference type="ARBA" id="ARBA00022989"/>
    </source>
</evidence>
<feature type="transmembrane region" description="Helical" evidence="11">
    <location>
        <begin position="124"/>
        <end position="142"/>
    </location>
</feature>
<keyword evidence="4" id="KW-1003">Cell membrane</keyword>
<dbReference type="PIRSF" id="PIRSF005091">
    <property type="entry name" value="Mmb_sulf_HI1246"/>
    <property type="match status" value="1"/>
</dbReference>
<organism evidence="13 14">
    <name type="scientific">Thermobrachium celere DSM 8682</name>
    <dbReference type="NCBI Taxonomy" id="941824"/>
    <lineage>
        <taxon>Bacteria</taxon>
        <taxon>Bacillati</taxon>
        <taxon>Bacillota</taxon>
        <taxon>Clostridia</taxon>
        <taxon>Eubacteriales</taxon>
        <taxon>Clostridiaceae</taxon>
        <taxon>Thermobrachium</taxon>
    </lineage>
</organism>
<feature type="domain" description="Sulfatase N-terminal" evidence="12">
    <location>
        <begin position="256"/>
        <end position="547"/>
    </location>
</feature>
<dbReference type="GO" id="GO:0005886">
    <property type="term" value="C:plasma membrane"/>
    <property type="evidence" value="ECO:0007669"/>
    <property type="project" value="UniProtKB-SubCell"/>
</dbReference>
<accession>R7RQ99</accession>
<feature type="binding site" evidence="10">
    <location>
        <position position="264"/>
    </location>
    <ligand>
        <name>Mn(2+)</name>
        <dbReference type="ChEBI" id="CHEBI:29035"/>
    </ligand>
</feature>
<dbReference type="InterPro" id="IPR000917">
    <property type="entry name" value="Sulfatase_N"/>
</dbReference>
<evidence type="ECO:0000256" key="4">
    <source>
        <dbReference type="ARBA" id="ARBA00022475"/>
    </source>
</evidence>
<dbReference type="eggNOG" id="COG1368">
    <property type="taxonomic scope" value="Bacteria"/>
</dbReference>
<evidence type="ECO:0000256" key="7">
    <source>
        <dbReference type="ARBA" id="ARBA00023136"/>
    </source>
</evidence>
<dbReference type="HOGENOM" id="CLU_021310_0_0_9"/>
<feature type="transmembrane region" description="Helical" evidence="11">
    <location>
        <begin position="20"/>
        <end position="43"/>
    </location>
</feature>
<dbReference type="CDD" id="cd16015">
    <property type="entry name" value="LTA_synthase"/>
    <property type="match status" value="1"/>
</dbReference>
<evidence type="ECO:0000313" key="14">
    <source>
        <dbReference type="Proteomes" id="UP000014923"/>
    </source>
</evidence>
<dbReference type="SUPFAM" id="SSF53649">
    <property type="entry name" value="Alkaline phosphatase-like"/>
    <property type="match status" value="1"/>
</dbReference>
<evidence type="ECO:0000259" key="12">
    <source>
        <dbReference type="Pfam" id="PF00884"/>
    </source>
</evidence>
<comment type="subcellular location">
    <subcellularLocation>
        <location evidence="1">Cell membrane</location>
        <topology evidence="1">Multi-pass membrane protein</topology>
    </subcellularLocation>
</comment>
<evidence type="ECO:0000256" key="3">
    <source>
        <dbReference type="ARBA" id="ARBA00009983"/>
    </source>
</evidence>
<dbReference type="EMBL" id="CAVN010000097">
    <property type="protein sequence ID" value="CDF58397.1"/>
    <property type="molecule type" value="Genomic_DNA"/>
</dbReference>
<comment type="similarity">
    <text evidence="3">Belongs to the LTA synthase family.</text>
</comment>
<evidence type="ECO:0000256" key="8">
    <source>
        <dbReference type="PIRSR" id="PIRSR005091-1"/>
    </source>
</evidence>
<keyword evidence="5 11" id="KW-0812">Transmembrane</keyword>
<evidence type="ECO:0000256" key="11">
    <source>
        <dbReference type="SAM" id="Phobius"/>
    </source>
</evidence>
<feature type="binding site" evidence="10">
    <location>
        <position position="306"/>
    </location>
    <ligand>
        <name>Mn(2+)</name>
        <dbReference type="ChEBI" id="CHEBI:29035"/>
    </ligand>
</feature>
<keyword evidence="6 11" id="KW-1133">Transmembrane helix</keyword>
<keyword evidence="7 11" id="KW-0472">Membrane</keyword>
<feature type="binding site" evidence="9">
    <location>
        <position position="419"/>
    </location>
    <ligand>
        <name>substrate</name>
    </ligand>
</feature>
<dbReference type="OrthoDB" id="5901192at2"/>
<evidence type="ECO:0000313" key="13">
    <source>
        <dbReference type="EMBL" id="CDF58397.1"/>
    </source>
</evidence>